<dbReference type="CDD" id="cd03405">
    <property type="entry name" value="SPFH_HflC"/>
    <property type="match status" value="1"/>
</dbReference>
<dbReference type="GO" id="GO:0006508">
    <property type="term" value="P:proteolysis"/>
    <property type="evidence" value="ECO:0007669"/>
    <property type="project" value="UniProtKB-KW"/>
</dbReference>
<evidence type="ECO:0000259" key="8">
    <source>
        <dbReference type="SMART" id="SM00244"/>
    </source>
</evidence>
<keyword evidence="9" id="KW-0378">Hydrolase</keyword>
<comment type="caution">
    <text evidence="9">The sequence shown here is derived from an EMBL/GenBank/DDBJ whole genome shotgun (WGS) entry which is preliminary data.</text>
</comment>
<reference evidence="9 10" key="1">
    <citation type="submission" date="2018-05" db="EMBL/GenBank/DDBJ databases">
        <title>Kangiella spongicola genome sequence.</title>
        <authorList>
            <person name="Maclea K.S."/>
            <person name="Goen A.E."/>
            <person name="Kelley C."/>
            <person name="Underriner A."/>
            <person name="Silverwood T."/>
            <person name="Trachtenberg A.M."/>
        </authorList>
    </citation>
    <scope>NUCLEOTIDE SEQUENCE [LARGE SCALE GENOMIC DNA]</scope>
    <source>
        <strain evidence="9 10">ATCC BAA-2076</strain>
    </source>
</reference>
<gene>
    <name evidence="9" type="ORF">DL796_08380</name>
</gene>
<sequence>MNKLISILVIIVVGLAVFWTCTFKVKEWETAIVLQFGDVKKNDDGTAKIYGRGLHFRWPVADKAIIMDKRIQTFDGEADRISTSEQKDLIVDSYIKWKVSNFDKFYRKTNANFRAAERLLDNTVENTLREEFGRRTRTQVVSGEREEVMGLTLEEVKKRAPELGIEVIDIRVKTINLPTEVSESIYNRMRTERLRVANEHRSEGEKEKRIIIAQTDAEVQRILAEADREAREIRGQADAQAAKIYAETYNKNPEFYAFLRSLDAYRESFKDSGDILVIKPDSEFFKYFKDAEGSN</sequence>
<proteinExistence type="inferred from homology"/>
<dbReference type="Proteomes" id="UP000247689">
    <property type="component" value="Unassembled WGS sequence"/>
</dbReference>
<dbReference type="SUPFAM" id="SSF117892">
    <property type="entry name" value="Band 7/SPFH domain"/>
    <property type="match status" value="1"/>
</dbReference>
<protein>
    <recommendedName>
        <fullName evidence="6">Protein HflC</fullName>
    </recommendedName>
</protein>
<evidence type="ECO:0000256" key="2">
    <source>
        <dbReference type="ARBA" id="ARBA00007862"/>
    </source>
</evidence>
<dbReference type="GO" id="GO:0016020">
    <property type="term" value="C:membrane"/>
    <property type="evidence" value="ECO:0007669"/>
    <property type="project" value="UniProtKB-SubCell"/>
</dbReference>
<accession>A0A318D985</accession>
<dbReference type="PIRSF" id="PIRSF005651">
    <property type="entry name" value="HflC"/>
    <property type="match status" value="1"/>
</dbReference>
<dbReference type="SMART" id="SM00244">
    <property type="entry name" value="PHB"/>
    <property type="match status" value="1"/>
</dbReference>
<feature type="coiled-coil region" evidence="7">
    <location>
        <begin position="212"/>
        <end position="243"/>
    </location>
</feature>
<comment type="similarity">
    <text evidence="2 6">Belongs to the band 7/mec-2 family. HflC subfamily.</text>
</comment>
<comment type="subcellular location">
    <subcellularLocation>
        <location evidence="1">Membrane</location>
        <topology evidence="1">Single-pass membrane protein</topology>
    </subcellularLocation>
</comment>
<dbReference type="EMBL" id="QICH01000002">
    <property type="protein sequence ID" value="PXF63437.1"/>
    <property type="molecule type" value="Genomic_DNA"/>
</dbReference>
<dbReference type="OrthoDB" id="9812991at2"/>
<keyword evidence="5" id="KW-0472">Membrane</keyword>
<keyword evidence="9" id="KW-0645">Protease</keyword>
<dbReference type="Gene3D" id="3.30.479.30">
    <property type="entry name" value="Band 7 domain"/>
    <property type="match status" value="1"/>
</dbReference>
<keyword evidence="3" id="KW-0812">Transmembrane</keyword>
<evidence type="ECO:0000256" key="3">
    <source>
        <dbReference type="ARBA" id="ARBA00022692"/>
    </source>
</evidence>
<dbReference type="InterPro" id="IPR036013">
    <property type="entry name" value="Band_7/SPFH_dom_sf"/>
</dbReference>
<dbReference type="NCBIfam" id="TIGR01932">
    <property type="entry name" value="hflC"/>
    <property type="match status" value="2"/>
</dbReference>
<evidence type="ECO:0000313" key="10">
    <source>
        <dbReference type="Proteomes" id="UP000247689"/>
    </source>
</evidence>
<dbReference type="InterPro" id="IPR001107">
    <property type="entry name" value="Band_7"/>
</dbReference>
<comment type="function">
    <text evidence="6">HflC and HflK could regulate a protease.</text>
</comment>
<evidence type="ECO:0000256" key="6">
    <source>
        <dbReference type="PIRNR" id="PIRNR005651"/>
    </source>
</evidence>
<organism evidence="9 10">
    <name type="scientific">Kangiella spongicola</name>
    <dbReference type="NCBI Taxonomy" id="796379"/>
    <lineage>
        <taxon>Bacteria</taxon>
        <taxon>Pseudomonadati</taxon>
        <taxon>Pseudomonadota</taxon>
        <taxon>Gammaproteobacteria</taxon>
        <taxon>Kangiellales</taxon>
        <taxon>Kangiellaceae</taxon>
        <taxon>Kangiella</taxon>
    </lineage>
</organism>
<dbReference type="Pfam" id="PF01145">
    <property type="entry name" value="Band_7"/>
    <property type="match status" value="1"/>
</dbReference>
<dbReference type="PANTHER" id="PTHR42911:SF1">
    <property type="entry name" value="MODULATOR OF FTSH PROTEASE HFLC"/>
    <property type="match status" value="1"/>
</dbReference>
<name>A0A318D985_9GAMM</name>
<evidence type="ECO:0000256" key="5">
    <source>
        <dbReference type="ARBA" id="ARBA00023136"/>
    </source>
</evidence>
<evidence type="ECO:0000256" key="7">
    <source>
        <dbReference type="SAM" id="Coils"/>
    </source>
</evidence>
<keyword evidence="7" id="KW-0175">Coiled coil</keyword>
<dbReference type="InterPro" id="IPR010200">
    <property type="entry name" value="HflC"/>
</dbReference>
<evidence type="ECO:0000256" key="4">
    <source>
        <dbReference type="ARBA" id="ARBA00022989"/>
    </source>
</evidence>
<evidence type="ECO:0000313" key="9">
    <source>
        <dbReference type="EMBL" id="PXF63437.1"/>
    </source>
</evidence>
<dbReference type="AlphaFoldDB" id="A0A318D985"/>
<keyword evidence="10" id="KW-1185">Reference proteome</keyword>
<dbReference type="PANTHER" id="PTHR42911">
    <property type="entry name" value="MODULATOR OF FTSH PROTEASE HFLC"/>
    <property type="match status" value="1"/>
</dbReference>
<dbReference type="GO" id="GO:0008233">
    <property type="term" value="F:peptidase activity"/>
    <property type="evidence" value="ECO:0007669"/>
    <property type="project" value="UniProtKB-KW"/>
</dbReference>
<feature type="domain" description="Band 7" evidence="8">
    <location>
        <begin position="20"/>
        <end position="189"/>
    </location>
</feature>
<evidence type="ECO:0000256" key="1">
    <source>
        <dbReference type="ARBA" id="ARBA00004167"/>
    </source>
</evidence>
<dbReference type="RefSeq" id="WP_110201240.1">
    <property type="nucleotide sequence ID" value="NZ_QICH01000002.1"/>
</dbReference>
<keyword evidence="4" id="KW-1133">Transmembrane helix</keyword>